<keyword evidence="9" id="KW-1185">Reference proteome</keyword>
<keyword evidence="6" id="KW-0456">Lyase</keyword>
<dbReference type="CDD" id="cd03324">
    <property type="entry name" value="rTSbeta_L-fuconate_dehydratase"/>
    <property type="match status" value="1"/>
</dbReference>
<dbReference type="Gene3D" id="3.30.390.10">
    <property type="entry name" value="Enolase-like, N-terminal domain"/>
    <property type="match status" value="1"/>
</dbReference>
<dbReference type="InterPro" id="IPR013341">
    <property type="entry name" value="Mandelate_racemase_N_dom"/>
</dbReference>
<comment type="cofactor">
    <cofactor evidence="2">
        <name>Mg(2+)</name>
        <dbReference type="ChEBI" id="CHEBI:18420"/>
    </cofactor>
</comment>
<comment type="catalytic activity">
    <reaction evidence="1">
        <text>L-fuconate = 2-dehydro-3-deoxy-L-fuconate + H2O</text>
        <dbReference type="Rhea" id="RHEA:22772"/>
        <dbReference type="ChEBI" id="CHEBI:15377"/>
        <dbReference type="ChEBI" id="CHEBI:21291"/>
        <dbReference type="ChEBI" id="CHEBI:37448"/>
        <dbReference type="EC" id="4.2.1.68"/>
    </reaction>
</comment>
<accession>A0A418KUL1</accession>
<proteinExistence type="predicted"/>
<evidence type="ECO:0000259" key="7">
    <source>
        <dbReference type="SMART" id="SM00922"/>
    </source>
</evidence>
<evidence type="ECO:0000256" key="1">
    <source>
        <dbReference type="ARBA" id="ARBA00001737"/>
    </source>
</evidence>
<dbReference type="InterPro" id="IPR036849">
    <property type="entry name" value="Enolase-like_C_sf"/>
</dbReference>
<dbReference type="InterPro" id="IPR013342">
    <property type="entry name" value="Mandelate_racemase_C"/>
</dbReference>
<dbReference type="EC" id="4.2.1.68" evidence="3"/>
<evidence type="ECO:0000256" key="2">
    <source>
        <dbReference type="ARBA" id="ARBA00001946"/>
    </source>
</evidence>
<dbReference type="SFLD" id="SFLDG00179">
    <property type="entry name" value="mandelate_racemase"/>
    <property type="match status" value="1"/>
</dbReference>
<name>A0A418KUL1_9ACTN</name>
<dbReference type="Proteomes" id="UP000284057">
    <property type="component" value="Unassembled WGS sequence"/>
</dbReference>
<feature type="domain" description="Mandelate racemase/muconate lactonizing enzyme C-terminal" evidence="7">
    <location>
        <begin position="198"/>
        <end position="294"/>
    </location>
</feature>
<gene>
    <name evidence="8" type="ORF">DY240_06985</name>
</gene>
<evidence type="ECO:0000256" key="4">
    <source>
        <dbReference type="ARBA" id="ARBA00022723"/>
    </source>
</evidence>
<dbReference type="InterPro" id="IPR018110">
    <property type="entry name" value="Mandel_Rmase/mucon_lact_enz_CS"/>
</dbReference>
<dbReference type="EMBL" id="QUAL01000054">
    <property type="protein sequence ID" value="RIQ31025.1"/>
    <property type="molecule type" value="Genomic_DNA"/>
</dbReference>
<dbReference type="SUPFAM" id="SSF54826">
    <property type="entry name" value="Enolase N-terminal domain-like"/>
    <property type="match status" value="1"/>
</dbReference>
<evidence type="ECO:0000313" key="9">
    <source>
        <dbReference type="Proteomes" id="UP000284057"/>
    </source>
</evidence>
<evidence type="ECO:0000256" key="5">
    <source>
        <dbReference type="ARBA" id="ARBA00022842"/>
    </source>
</evidence>
<dbReference type="SFLD" id="SFLDF00111">
    <property type="entry name" value="L-fuconate_dehydratase"/>
    <property type="match status" value="1"/>
</dbReference>
<keyword evidence="4" id="KW-0479">Metal-binding</keyword>
<dbReference type="RefSeq" id="WP_119659229.1">
    <property type="nucleotide sequence ID" value="NZ_QUAL01000054.1"/>
</dbReference>
<comment type="caution">
    <text evidence="8">The sequence shown here is derived from an EMBL/GenBank/DDBJ whole genome shotgun (WGS) entry which is preliminary data.</text>
</comment>
<dbReference type="InterPro" id="IPR029065">
    <property type="entry name" value="Enolase_C-like"/>
</dbReference>
<dbReference type="InterPro" id="IPR034610">
    <property type="entry name" value="L-fuconate_dehydratase"/>
</dbReference>
<dbReference type="FunFam" id="3.20.20.120:FF:000007">
    <property type="entry name" value="Mitochondrial enolase superfamily member 1"/>
    <property type="match status" value="1"/>
</dbReference>
<dbReference type="PANTHER" id="PTHR13794:SF58">
    <property type="entry name" value="MITOCHONDRIAL ENOLASE SUPERFAMILY MEMBER 1"/>
    <property type="match status" value="1"/>
</dbReference>
<evidence type="ECO:0000313" key="8">
    <source>
        <dbReference type="EMBL" id="RIQ31025.1"/>
    </source>
</evidence>
<dbReference type="Pfam" id="PF02746">
    <property type="entry name" value="MR_MLE_N"/>
    <property type="match status" value="1"/>
</dbReference>
<dbReference type="SUPFAM" id="SSF51604">
    <property type="entry name" value="Enolase C-terminal domain-like"/>
    <property type="match status" value="1"/>
</dbReference>
<dbReference type="PANTHER" id="PTHR13794">
    <property type="entry name" value="ENOLASE SUPERFAMILY, MANDELATE RACEMASE"/>
    <property type="match status" value="1"/>
</dbReference>
<dbReference type="GO" id="GO:0050023">
    <property type="term" value="F:L-fuconate dehydratase activity"/>
    <property type="evidence" value="ECO:0007669"/>
    <property type="project" value="UniProtKB-EC"/>
</dbReference>
<dbReference type="GO" id="GO:0000287">
    <property type="term" value="F:magnesium ion binding"/>
    <property type="evidence" value="ECO:0007669"/>
    <property type="project" value="TreeGrafter"/>
</dbReference>
<dbReference type="InterPro" id="IPR029017">
    <property type="entry name" value="Enolase-like_N"/>
</dbReference>
<dbReference type="Gene3D" id="3.20.20.120">
    <property type="entry name" value="Enolase-like C-terminal domain"/>
    <property type="match status" value="1"/>
</dbReference>
<sequence length="430" mass="46788">MSQITALDTFDLRFPTSRMLDGSDAMNPDPDYSAAYVIVRTDDDGPDGHGFVFTIGRGNDVQVAAIDALRPLLVGADADALLADMGSAWRRLVHDSQLRWLGPEKGVMHMAIGAVLNALWDLAAKRAGVPLWRLLSGLSPEQIVDLVDFRYLTDALEPAEALQLLRAAEPGREERTADLVAHGYPAYTTTPGWLGYDDAKLARLTREAVEAGFTQIKLKVGGDLADDVRRLGIAREIAGPDIRIAIDANQRWDVDEAVRWVKELAPFDPWWVEEPTSPDDVLGHAAIAQRIAPVRVATGEHVANRVVFKQLLQAGATQIVQIDATRVAGVNENLAILLLAAKFGVPVCPHAGGVGLCEVVQHLAMVDYVAVSGSTENRVLEYVDHLHEHFADPVRIENGRYLAPERPGAGTEIIAPSLVAHRFPDGEVWS</sequence>
<reference evidence="8 9" key="1">
    <citation type="submission" date="2018-09" db="EMBL/GenBank/DDBJ databases">
        <title>Isolation, diversity and antifungal activity of actinobacteria from wheat.</title>
        <authorList>
            <person name="Han C."/>
        </authorList>
    </citation>
    <scope>NUCLEOTIDE SEQUENCE [LARGE SCALE GENOMIC DNA]</scope>
    <source>
        <strain evidence="8 9">NEAU-YY265</strain>
    </source>
</reference>
<dbReference type="Pfam" id="PF13378">
    <property type="entry name" value="MR_MLE_C"/>
    <property type="match status" value="1"/>
</dbReference>
<evidence type="ECO:0000256" key="3">
    <source>
        <dbReference type="ARBA" id="ARBA00013142"/>
    </source>
</evidence>
<dbReference type="PROSITE" id="PS00909">
    <property type="entry name" value="MR_MLE_2"/>
    <property type="match status" value="1"/>
</dbReference>
<dbReference type="GO" id="GO:0016052">
    <property type="term" value="P:carbohydrate catabolic process"/>
    <property type="evidence" value="ECO:0007669"/>
    <property type="project" value="InterPro"/>
</dbReference>
<organism evidence="8 9">
    <name type="scientific">Jiangella rhizosphaerae</name>
    <dbReference type="NCBI Taxonomy" id="2293569"/>
    <lineage>
        <taxon>Bacteria</taxon>
        <taxon>Bacillati</taxon>
        <taxon>Actinomycetota</taxon>
        <taxon>Actinomycetes</taxon>
        <taxon>Jiangellales</taxon>
        <taxon>Jiangellaceae</taxon>
        <taxon>Jiangella</taxon>
    </lineage>
</organism>
<dbReference type="OrthoDB" id="9796450at2"/>
<protein>
    <recommendedName>
        <fullName evidence="3">L-fuconate dehydratase</fullName>
        <ecNumber evidence="3">4.2.1.68</ecNumber>
    </recommendedName>
</protein>
<dbReference type="GO" id="GO:0009063">
    <property type="term" value="P:amino acid catabolic process"/>
    <property type="evidence" value="ECO:0007669"/>
    <property type="project" value="InterPro"/>
</dbReference>
<dbReference type="SMART" id="SM00922">
    <property type="entry name" value="MR_MLE"/>
    <property type="match status" value="1"/>
</dbReference>
<dbReference type="InterPro" id="IPR046945">
    <property type="entry name" value="RHMD-like"/>
</dbReference>
<dbReference type="SFLD" id="SFLDS00001">
    <property type="entry name" value="Enolase"/>
    <property type="match status" value="1"/>
</dbReference>
<dbReference type="AlphaFoldDB" id="A0A418KUL1"/>
<evidence type="ECO:0000256" key="6">
    <source>
        <dbReference type="ARBA" id="ARBA00023239"/>
    </source>
</evidence>
<keyword evidence="5" id="KW-0460">Magnesium</keyword>